<name>A0A6M0QBV5_9BACI</name>
<dbReference type="PROSITE" id="PS00181">
    <property type="entry name" value="GLNA_ATP"/>
    <property type="match status" value="1"/>
</dbReference>
<feature type="binding site" evidence="13">
    <location>
        <position position="323"/>
    </location>
    <ligand>
        <name>ATP</name>
        <dbReference type="ChEBI" id="CHEBI:30616"/>
    </ligand>
</feature>
<feature type="binding site" evidence="14">
    <location>
        <position position="196"/>
    </location>
    <ligand>
        <name>Mg(2+)</name>
        <dbReference type="ChEBI" id="CHEBI:18420"/>
        <label>1</label>
    </ligand>
</feature>
<evidence type="ECO:0000256" key="5">
    <source>
        <dbReference type="ARBA" id="ARBA00022490"/>
    </source>
</evidence>
<comment type="similarity">
    <text evidence="2 15 16">Belongs to the glutamine synthetase family.</text>
</comment>
<keyword evidence="9 13" id="KW-0067">ATP-binding</keyword>
<evidence type="ECO:0000256" key="6">
    <source>
        <dbReference type="ARBA" id="ARBA00022598"/>
    </source>
</evidence>
<feature type="binding site" evidence="12">
    <location>
        <position position="323"/>
    </location>
    <ligand>
        <name>L-glutamate</name>
        <dbReference type="ChEBI" id="CHEBI:29985"/>
    </ligand>
</feature>
<feature type="binding site" evidence="13">
    <location>
        <position position="191"/>
    </location>
    <ligand>
        <name>ATP</name>
        <dbReference type="ChEBI" id="CHEBI:30616"/>
    </ligand>
</feature>
<evidence type="ECO:0000256" key="14">
    <source>
        <dbReference type="PIRSR" id="PIRSR604809-3"/>
    </source>
</evidence>
<dbReference type="GO" id="GO:0004356">
    <property type="term" value="F:glutamine synthetase activity"/>
    <property type="evidence" value="ECO:0007669"/>
    <property type="project" value="UniProtKB-EC"/>
</dbReference>
<feature type="binding site" evidence="14">
    <location>
        <position position="203"/>
    </location>
    <ligand>
        <name>Mg(2+)</name>
        <dbReference type="ChEBI" id="CHEBI:18420"/>
        <label>1</label>
    </ligand>
</feature>
<dbReference type="GO" id="GO:0006542">
    <property type="term" value="P:glutamine biosynthetic process"/>
    <property type="evidence" value="ECO:0007669"/>
    <property type="project" value="InterPro"/>
</dbReference>
<comment type="subcellular location">
    <subcellularLocation>
        <location evidence="1">Cytoplasm</location>
    </subcellularLocation>
</comment>
<dbReference type="Pfam" id="PF03951">
    <property type="entry name" value="Gln-synt_N"/>
    <property type="match status" value="1"/>
</dbReference>
<keyword evidence="21" id="KW-1185">Reference proteome</keyword>
<evidence type="ECO:0000259" key="19">
    <source>
        <dbReference type="PROSITE" id="PS51987"/>
    </source>
</evidence>
<evidence type="ECO:0000313" key="20">
    <source>
        <dbReference type="EMBL" id="NEY72518.1"/>
    </source>
</evidence>
<comment type="catalytic activity">
    <reaction evidence="11 17">
        <text>L-glutamate + NH4(+) + ATP = L-glutamine + ADP + phosphate + H(+)</text>
        <dbReference type="Rhea" id="RHEA:16169"/>
        <dbReference type="ChEBI" id="CHEBI:15378"/>
        <dbReference type="ChEBI" id="CHEBI:28938"/>
        <dbReference type="ChEBI" id="CHEBI:29985"/>
        <dbReference type="ChEBI" id="CHEBI:30616"/>
        <dbReference type="ChEBI" id="CHEBI:43474"/>
        <dbReference type="ChEBI" id="CHEBI:58359"/>
        <dbReference type="ChEBI" id="CHEBI:456216"/>
        <dbReference type="EC" id="6.3.1.2"/>
    </reaction>
</comment>
<evidence type="ECO:0000256" key="12">
    <source>
        <dbReference type="PIRSR" id="PIRSR604809-1"/>
    </source>
</evidence>
<dbReference type="GO" id="GO:0005737">
    <property type="term" value="C:cytoplasm"/>
    <property type="evidence" value="ECO:0007669"/>
    <property type="project" value="UniProtKB-SubCell"/>
</dbReference>
<feature type="binding site" evidence="14">
    <location>
        <position position="340"/>
    </location>
    <ligand>
        <name>Mg(2+)</name>
        <dbReference type="ChEBI" id="CHEBI:18420"/>
        <label>1</label>
    </ligand>
</feature>
<dbReference type="InterPro" id="IPR027303">
    <property type="entry name" value="Gln_synth_gly_rich_site"/>
</dbReference>
<sequence length="451" mass="50658">MVNVVTKNESGVLEQIKGTMKQKSVELLHLQFVDIEGILKHITVTAEQLQDVVDGKMMFDGSSIKGFSPINKSDLYLLPDLHTFAVLPWTIEDGYSEARFLCSVKNPDGTLFEGDTRNVLKKTVDRAEDLGYTISVGPELEFFLFKTDEYGYPTYELSDRAGYFEPSPKDIGERVRLEIYRALKAMGFTIEASHHEVAEGQHEINFKYADILAAADHATTYKWVVKTIARKFGLHATFMPKPVYGINGSGMHVNISLFEGNENAFYDVEDKNQLSEKAYQFIAGILENVKSFVAVTNPLVNSYKRLVPGYEAPCYIAWSPSNRSALIRIPAKKGLATRVELRCPDPSSNPYLTFALIASAGLDGIERGLEVREPINEDIFHMSEDVRADLGIENLPGSLEAALDELKAGEIGLKTLGEHVYNEYVAMKKDEWDSYRTAVHAWELENYHTKF</sequence>
<dbReference type="NCBIfam" id="TIGR00653">
    <property type="entry name" value="GlnA"/>
    <property type="match status" value="1"/>
</dbReference>
<evidence type="ECO:0000256" key="1">
    <source>
        <dbReference type="ARBA" id="ARBA00004496"/>
    </source>
</evidence>
<dbReference type="FunFam" id="3.30.590.10:FF:000003">
    <property type="entry name" value="Glutamine synthetase 2"/>
    <property type="match status" value="1"/>
</dbReference>
<feature type="binding site" evidence="13">
    <location>
        <begin position="206"/>
        <end position="208"/>
    </location>
    <ligand>
        <name>ATP</name>
        <dbReference type="ChEBI" id="CHEBI:30616"/>
    </ligand>
</feature>
<proteinExistence type="inferred from homology"/>
<feature type="binding site" evidence="14">
    <location>
        <position position="141"/>
    </location>
    <ligand>
        <name>Mg(2+)</name>
        <dbReference type="ChEBI" id="CHEBI:18420"/>
        <label>1</label>
    </ligand>
</feature>
<reference evidence="20 21" key="1">
    <citation type="submission" date="2020-02" db="EMBL/GenBank/DDBJ databases">
        <title>Bacillus aquiflavi sp. nov., isolated from yellow water of strong flavor Chinese baijiu in Yibin region of China.</title>
        <authorList>
            <person name="Xie J."/>
        </authorList>
    </citation>
    <scope>NUCLEOTIDE SEQUENCE [LARGE SCALE GENOMIC DNA]</scope>
    <source>
        <strain evidence="20 21">SA4</strain>
    </source>
</reference>
<dbReference type="InterPro" id="IPR004809">
    <property type="entry name" value="Gln_synth_I"/>
</dbReference>
<keyword evidence="6 17" id="KW-0436">Ligase</keyword>
<evidence type="ECO:0000256" key="10">
    <source>
        <dbReference type="ARBA" id="ARBA00022842"/>
    </source>
</evidence>
<dbReference type="AlphaFoldDB" id="A0A6M0QBV5"/>
<accession>A0A6M0QBV5</accession>
<dbReference type="PROSITE" id="PS51987">
    <property type="entry name" value="GS_CATALYTIC"/>
    <property type="match status" value="1"/>
</dbReference>
<evidence type="ECO:0000256" key="13">
    <source>
        <dbReference type="PIRSR" id="PIRSR604809-2"/>
    </source>
</evidence>
<evidence type="ECO:0000256" key="2">
    <source>
        <dbReference type="ARBA" id="ARBA00009897"/>
    </source>
</evidence>
<evidence type="ECO:0000256" key="11">
    <source>
        <dbReference type="ARBA" id="ARBA00049436"/>
    </source>
</evidence>
<dbReference type="InterPro" id="IPR008146">
    <property type="entry name" value="Gln_synth_cat_dom"/>
</dbReference>
<feature type="binding site" evidence="14">
    <location>
        <position position="252"/>
    </location>
    <ligand>
        <name>Mg(2+)</name>
        <dbReference type="ChEBI" id="CHEBI:18420"/>
        <label>1</label>
    </ligand>
</feature>
<evidence type="ECO:0000256" key="16">
    <source>
        <dbReference type="RuleBase" id="RU000384"/>
    </source>
</evidence>
<dbReference type="InterPro" id="IPR008147">
    <property type="entry name" value="Gln_synt_N"/>
</dbReference>
<dbReference type="PROSITE" id="PS00180">
    <property type="entry name" value="GLNA_1"/>
    <property type="match status" value="1"/>
</dbReference>
<comment type="cofactor">
    <cofactor evidence="14">
        <name>Mg(2+)</name>
        <dbReference type="ChEBI" id="CHEBI:18420"/>
    </cofactor>
    <text evidence="14">Binds 2 Mg(2+) ions per subunit.</text>
</comment>
<feature type="binding site" evidence="12">
    <location>
        <begin position="247"/>
        <end position="248"/>
    </location>
    <ligand>
        <name>L-glutamate</name>
        <dbReference type="ChEBI" id="CHEBI:29985"/>
    </ligand>
</feature>
<dbReference type="SUPFAM" id="SSF55931">
    <property type="entry name" value="Glutamine synthetase/guanido kinase"/>
    <property type="match status" value="1"/>
</dbReference>
<dbReference type="InterPro" id="IPR027302">
    <property type="entry name" value="Gln_synth_N_conserv_site"/>
</dbReference>
<dbReference type="PANTHER" id="PTHR43785:SF12">
    <property type="entry name" value="TYPE-1 GLUTAMINE SYNTHETASE 2"/>
    <property type="match status" value="1"/>
</dbReference>
<evidence type="ECO:0000256" key="17">
    <source>
        <dbReference type="RuleBase" id="RU004356"/>
    </source>
</evidence>
<dbReference type="Pfam" id="PF00120">
    <property type="entry name" value="Gln-synt_C"/>
    <property type="match status" value="1"/>
</dbReference>
<evidence type="ECO:0000256" key="4">
    <source>
        <dbReference type="ARBA" id="ARBA00021364"/>
    </source>
</evidence>
<feature type="domain" description="GS catalytic" evidence="19">
    <location>
        <begin position="116"/>
        <end position="451"/>
    </location>
</feature>
<evidence type="ECO:0000256" key="15">
    <source>
        <dbReference type="PROSITE-ProRule" id="PRU01330"/>
    </source>
</evidence>
<dbReference type="EMBL" id="JAAIWM010000004">
    <property type="protein sequence ID" value="NEY72518.1"/>
    <property type="molecule type" value="Genomic_DNA"/>
</dbReference>
<evidence type="ECO:0000256" key="3">
    <source>
        <dbReference type="ARBA" id="ARBA00012937"/>
    </source>
</evidence>
<feature type="binding site" evidence="12">
    <location>
        <position position="342"/>
    </location>
    <ligand>
        <name>L-glutamate</name>
        <dbReference type="ChEBI" id="CHEBI:29985"/>
    </ligand>
</feature>
<evidence type="ECO:0000256" key="7">
    <source>
        <dbReference type="ARBA" id="ARBA00022723"/>
    </source>
</evidence>
<evidence type="ECO:0000313" key="21">
    <source>
        <dbReference type="Proteomes" id="UP000481043"/>
    </source>
</evidence>
<keyword evidence="10 14" id="KW-0460">Magnesium</keyword>
<dbReference type="Gene3D" id="3.10.20.70">
    <property type="entry name" value="Glutamine synthetase, N-terminal domain"/>
    <property type="match status" value="1"/>
</dbReference>
<dbReference type="SMART" id="SM01230">
    <property type="entry name" value="Gln-synt_C"/>
    <property type="match status" value="1"/>
</dbReference>
<organism evidence="20 21">
    <name type="scientific">Bacillus mesophilus</name>
    <dbReference type="NCBI Taxonomy" id="1808955"/>
    <lineage>
        <taxon>Bacteria</taxon>
        <taxon>Bacillati</taxon>
        <taxon>Bacillota</taxon>
        <taxon>Bacilli</taxon>
        <taxon>Bacillales</taxon>
        <taxon>Bacillaceae</taxon>
        <taxon>Bacillus</taxon>
    </lineage>
</organism>
<dbReference type="Gene3D" id="3.30.590.10">
    <property type="entry name" value="Glutamine synthetase/guanido kinase, catalytic domain"/>
    <property type="match status" value="1"/>
</dbReference>
<dbReference type="InterPro" id="IPR036651">
    <property type="entry name" value="Gln_synt_N_sf"/>
</dbReference>
<comment type="caution">
    <text evidence="20">The sequence shown here is derived from an EMBL/GenBank/DDBJ whole genome shotgun (WGS) entry which is preliminary data.</text>
</comment>
<dbReference type="PROSITE" id="PS51986">
    <property type="entry name" value="GS_BETA_GRASP"/>
    <property type="match status" value="1"/>
</dbReference>
<keyword evidence="8 13" id="KW-0547">Nucleotide-binding</keyword>
<dbReference type="RefSeq" id="WP_163179988.1">
    <property type="nucleotide sequence ID" value="NZ_JAAIWM010000004.1"/>
</dbReference>
<protein>
    <recommendedName>
        <fullName evidence="4 17">Glutamine synthetase</fullName>
        <ecNumber evidence="3 17">6.3.1.2</ecNumber>
    </recommendedName>
</protein>
<evidence type="ECO:0000259" key="18">
    <source>
        <dbReference type="PROSITE" id="PS51986"/>
    </source>
</evidence>
<dbReference type="EC" id="6.3.1.2" evidence="3 17"/>
<dbReference type="PANTHER" id="PTHR43785">
    <property type="entry name" value="GAMMA-GLUTAMYLPUTRESCINE SYNTHETASE"/>
    <property type="match status" value="1"/>
</dbReference>
<evidence type="ECO:0000256" key="8">
    <source>
        <dbReference type="ARBA" id="ARBA00022741"/>
    </source>
</evidence>
<gene>
    <name evidence="20" type="primary">glnA</name>
    <name evidence="20" type="ORF">G4D63_12345</name>
</gene>
<dbReference type="InterPro" id="IPR014746">
    <property type="entry name" value="Gln_synth/guanido_kin_cat_dom"/>
</dbReference>
<dbReference type="SUPFAM" id="SSF54368">
    <property type="entry name" value="Glutamine synthetase, N-terminal domain"/>
    <property type="match status" value="1"/>
</dbReference>
<evidence type="ECO:0000256" key="9">
    <source>
        <dbReference type="ARBA" id="ARBA00022840"/>
    </source>
</evidence>
<feature type="binding site" evidence="12">
    <location>
        <position position="311"/>
    </location>
    <ligand>
        <name>L-glutamate</name>
        <dbReference type="ChEBI" id="CHEBI:29985"/>
    </ligand>
</feature>
<feature type="domain" description="GS beta-grasp" evidence="18">
    <location>
        <begin position="23"/>
        <end position="109"/>
    </location>
</feature>
<dbReference type="GO" id="GO:0046872">
    <property type="term" value="F:metal ion binding"/>
    <property type="evidence" value="ECO:0007669"/>
    <property type="project" value="UniProtKB-KW"/>
</dbReference>
<keyword evidence="7 14" id="KW-0479">Metal-binding</keyword>
<feature type="binding site" evidence="14">
    <location>
        <position position="139"/>
    </location>
    <ligand>
        <name>Mg(2+)</name>
        <dbReference type="ChEBI" id="CHEBI:18420"/>
        <label>1</label>
    </ligand>
</feature>
<keyword evidence="5" id="KW-0963">Cytoplasm</keyword>
<feature type="binding site" evidence="12">
    <location>
        <position position="305"/>
    </location>
    <ligand>
        <name>L-glutamate</name>
        <dbReference type="ChEBI" id="CHEBI:29985"/>
    </ligand>
</feature>
<dbReference type="Proteomes" id="UP000481043">
    <property type="component" value="Unassembled WGS sequence"/>
</dbReference>
<dbReference type="GO" id="GO:0005524">
    <property type="term" value="F:ATP binding"/>
    <property type="evidence" value="ECO:0007669"/>
    <property type="project" value="UniProtKB-KW"/>
</dbReference>